<feature type="region of interest" description="Disordered" evidence="4">
    <location>
        <begin position="1"/>
        <end position="35"/>
    </location>
</feature>
<evidence type="ECO:0000259" key="5">
    <source>
        <dbReference type="Pfam" id="PF13407"/>
    </source>
</evidence>
<dbReference type="PANTHER" id="PTHR46847">
    <property type="entry name" value="D-ALLOSE-BINDING PERIPLASMIC PROTEIN-RELATED"/>
    <property type="match status" value="1"/>
</dbReference>
<feature type="domain" description="Periplasmic binding protein" evidence="5">
    <location>
        <begin position="72"/>
        <end position="336"/>
    </location>
</feature>
<dbReference type="InterPro" id="IPR006311">
    <property type="entry name" value="TAT_signal"/>
</dbReference>
<evidence type="ECO:0000313" key="6">
    <source>
        <dbReference type="EMBL" id="TLU74559.1"/>
    </source>
</evidence>
<comment type="similarity">
    <text evidence="2">Belongs to the bacterial solute-binding protein 2 family.</text>
</comment>
<dbReference type="EMBL" id="VCDI01000001">
    <property type="protein sequence ID" value="TLU74559.1"/>
    <property type="molecule type" value="Genomic_DNA"/>
</dbReference>
<dbReference type="Pfam" id="PF13407">
    <property type="entry name" value="Peripla_BP_4"/>
    <property type="match status" value="1"/>
</dbReference>
<accession>A0A5R9JC40</accession>
<evidence type="ECO:0000256" key="3">
    <source>
        <dbReference type="ARBA" id="ARBA00022729"/>
    </source>
</evidence>
<gene>
    <name evidence="6" type="ORF">FE263_05180</name>
</gene>
<keyword evidence="7" id="KW-1185">Reference proteome</keyword>
<dbReference type="InterPro" id="IPR025997">
    <property type="entry name" value="SBP_2_dom"/>
</dbReference>
<dbReference type="GO" id="GO:0030246">
    <property type="term" value="F:carbohydrate binding"/>
    <property type="evidence" value="ECO:0007669"/>
    <property type="project" value="UniProtKB-ARBA"/>
</dbReference>
<evidence type="ECO:0000256" key="2">
    <source>
        <dbReference type="ARBA" id="ARBA00007639"/>
    </source>
</evidence>
<keyword evidence="3" id="KW-0732">Signal</keyword>
<dbReference type="CDD" id="cd06324">
    <property type="entry name" value="PBP1_ABC_sugar_binding-like"/>
    <property type="match status" value="1"/>
</dbReference>
<comment type="subcellular location">
    <subcellularLocation>
        <location evidence="1">Cell envelope</location>
    </subcellularLocation>
</comment>
<proteinExistence type="inferred from homology"/>
<dbReference type="Gene3D" id="3.40.50.2300">
    <property type="match status" value="2"/>
</dbReference>
<dbReference type="OrthoDB" id="3837830at2"/>
<protein>
    <submittedName>
        <fullName evidence="6">Substrate-binding domain-containing protein</fullName>
    </submittedName>
</protein>
<evidence type="ECO:0000313" key="7">
    <source>
        <dbReference type="Proteomes" id="UP000305654"/>
    </source>
</evidence>
<dbReference type="PANTHER" id="PTHR46847:SF1">
    <property type="entry name" value="D-ALLOSE-BINDING PERIPLASMIC PROTEIN-RELATED"/>
    <property type="match status" value="1"/>
</dbReference>
<comment type="caution">
    <text evidence="6">The sequence shown here is derived from an EMBL/GenBank/DDBJ whole genome shotgun (WGS) entry which is preliminary data.</text>
</comment>
<reference evidence="6 7" key="1">
    <citation type="submission" date="2019-05" db="EMBL/GenBank/DDBJ databases">
        <authorList>
            <person name="Pankratov T."/>
            <person name="Grouzdev D."/>
        </authorList>
    </citation>
    <scope>NUCLEOTIDE SEQUENCE [LARGE SCALE GENOMIC DNA]</scope>
    <source>
        <strain evidence="6 7">KEBCLARHB70R</strain>
    </source>
</reference>
<dbReference type="SUPFAM" id="SSF53822">
    <property type="entry name" value="Periplasmic binding protein-like I"/>
    <property type="match status" value="1"/>
</dbReference>
<name>A0A5R9JC40_9PROT</name>
<evidence type="ECO:0000256" key="4">
    <source>
        <dbReference type="SAM" id="MobiDB-lite"/>
    </source>
</evidence>
<dbReference type="PROSITE" id="PS51318">
    <property type="entry name" value="TAT"/>
    <property type="match status" value="1"/>
</dbReference>
<evidence type="ECO:0000256" key="1">
    <source>
        <dbReference type="ARBA" id="ARBA00004196"/>
    </source>
</evidence>
<dbReference type="AlphaFoldDB" id="A0A5R9JC40"/>
<dbReference type="GO" id="GO:0030313">
    <property type="term" value="C:cell envelope"/>
    <property type="evidence" value="ECO:0007669"/>
    <property type="project" value="UniProtKB-SubCell"/>
</dbReference>
<dbReference type="InterPro" id="IPR028082">
    <property type="entry name" value="Peripla_BP_I"/>
</dbReference>
<dbReference type="Proteomes" id="UP000305654">
    <property type="component" value="Unassembled WGS sequence"/>
</dbReference>
<sequence>MLAQSSGPRRRSSKAGEARNMQEASRSGATTVPAPAGALTRRKAIAALGALAGIMGLAAPGRAGAAPARPTIGVVVPTLDAQFWNTYVSFIRKGADQLGVNLVVLNADNNPDQMTKSLEDLVARPVDGIIFTPYWDTAARGLTLARDASIPVILTDSYPPFLPQSKRFPNYLAFVGPSDEDAGRQMGEALFAAMKPDANGKKVIGVVNGTAGTSVAIDRRKGLADALKNHPEVQIAGEVDGNFVRDTSQTVFESLYQGHPDIKGVWAANGGTATGVLTALKNVGKTPGKDVVVVAMDLNPENVEAVQKGELLFDIGGHWLQGGYALVMLYDAIKGKPVAKDNDVIKLKLLPLTQDKVAQFKSDFPGGVQPYDFKQHSRVYNPDAPPLVVAVSYSH</sequence>
<organism evidence="6 7">
    <name type="scientific">Lichenicoccus roseus</name>
    <dbReference type="NCBI Taxonomy" id="2683649"/>
    <lineage>
        <taxon>Bacteria</taxon>
        <taxon>Pseudomonadati</taxon>
        <taxon>Pseudomonadota</taxon>
        <taxon>Alphaproteobacteria</taxon>
        <taxon>Acetobacterales</taxon>
        <taxon>Acetobacteraceae</taxon>
        <taxon>Lichenicoccus</taxon>
    </lineage>
</organism>